<evidence type="ECO:0000256" key="2">
    <source>
        <dbReference type="ARBA" id="ARBA00022741"/>
    </source>
</evidence>
<keyword evidence="6" id="KW-1185">Reference proteome</keyword>
<evidence type="ECO:0000259" key="4">
    <source>
        <dbReference type="PROSITE" id="PS50893"/>
    </source>
</evidence>
<dbReference type="PROSITE" id="PS50893">
    <property type="entry name" value="ABC_TRANSPORTER_2"/>
    <property type="match status" value="1"/>
</dbReference>
<evidence type="ECO:0000313" key="6">
    <source>
        <dbReference type="Proteomes" id="UP000661112"/>
    </source>
</evidence>
<keyword evidence="2" id="KW-0547">Nucleotide-binding</keyword>
<sequence length="249" mass="27425">MLQEFIPPASPQSTALEPVISVSNLNHYFGAGSLRKQVLFDINLQINAGEIVIMTGPSGSGKTTLLTLMGGLRSAQEGSLKILGEEICGAKKQKLTKLRRQIGYIFQAHNLMTFLTAKENVRMSLELHDEYLNQDIDAKAIAMLETVGLGERVNYYPENLSGGQKQRVAIARALVSHPKIVLADEPTAALDKKSGRDVVELMQKLAKEQGCTILLVTHDNRILDIADRIIYMEDGQLKSDDVDIAARMH</sequence>
<dbReference type="InterPro" id="IPR017871">
    <property type="entry name" value="ABC_transporter-like_CS"/>
</dbReference>
<dbReference type="InterPro" id="IPR015854">
    <property type="entry name" value="ABC_transpr_LolD-like"/>
</dbReference>
<dbReference type="EMBL" id="JACJSG010000010">
    <property type="protein sequence ID" value="MBD2500797.1"/>
    <property type="molecule type" value="Genomic_DNA"/>
</dbReference>
<dbReference type="SMART" id="SM00382">
    <property type="entry name" value="AAA"/>
    <property type="match status" value="1"/>
</dbReference>
<gene>
    <name evidence="5" type="ORF">H6G83_09260</name>
</gene>
<dbReference type="InterPro" id="IPR014324">
    <property type="entry name" value="ABC_heterocyst_DevA"/>
</dbReference>
<dbReference type="NCBIfam" id="TIGR02982">
    <property type="entry name" value="heterocyst_DevA"/>
    <property type="match status" value="1"/>
</dbReference>
<proteinExistence type="predicted"/>
<evidence type="ECO:0000313" key="5">
    <source>
        <dbReference type="EMBL" id="MBD2500797.1"/>
    </source>
</evidence>
<dbReference type="InterPro" id="IPR017911">
    <property type="entry name" value="MacB-like_ATP-bd"/>
</dbReference>
<comment type="caution">
    <text evidence="5">The sequence shown here is derived from an EMBL/GenBank/DDBJ whole genome shotgun (WGS) entry which is preliminary data.</text>
</comment>
<protein>
    <submittedName>
        <fullName evidence="5">DevA family ABC transporter ATP-binding protein</fullName>
    </submittedName>
</protein>
<dbReference type="Gene3D" id="3.40.50.300">
    <property type="entry name" value="P-loop containing nucleotide triphosphate hydrolases"/>
    <property type="match status" value="1"/>
</dbReference>
<dbReference type="InterPro" id="IPR003593">
    <property type="entry name" value="AAA+_ATPase"/>
</dbReference>
<feature type="domain" description="ABC transporter" evidence="4">
    <location>
        <begin position="20"/>
        <end position="248"/>
    </location>
</feature>
<dbReference type="InterPro" id="IPR003439">
    <property type="entry name" value="ABC_transporter-like_ATP-bd"/>
</dbReference>
<keyword evidence="1" id="KW-0813">Transport</keyword>
<organism evidence="5 6">
    <name type="scientific">Anabaena azotica FACHB-119</name>
    <dbReference type="NCBI Taxonomy" id="947527"/>
    <lineage>
        <taxon>Bacteria</taxon>
        <taxon>Bacillati</taxon>
        <taxon>Cyanobacteriota</taxon>
        <taxon>Cyanophyceae</taxon>
        <taxon>Nostocales</taxon>
        <taxon>Nostocaceae</taxon>
        <taxon>Anabaena</taxon>
        <taxon>Anabaena azotica</taxon>
    </lineage>
</organism>
<name>A0ABR8D3G3_9NOST</name>
<dbReference type="SUPFAM" id="SSF52540">
    <property type="entry name" value="P-loop containing nucleoside triphosphate hydrolases"/>
    <property type="match status" value="1"/>
</dbReference>
<dbReference type="CDD" id="cd03255">
    <property type="entry name" value="ABC_MJ0796_LolCDE_FtsE"/>
    <property type="match status" value="1"/>
</dbReference>
<dbReference type="PROSITE" id="PS00211">
    <property type="entry name" value="ABC_TRANSPORTER_1"/>
    <property type="match status" value="1"/>
</dbReference>
<dbReference type="PANTHER" id="PTHR24220:SF376">
    <property type="entry name" value="ABC TRANSPORTER"/>
    <property type="match status" value="1"/>
</dbReference>
<accession>A0ABR8D3G3</accession>
<evidence type="ECO:0000256" key="3">
    <source>
        <dbReference type="ARBA" id="ARBA00022840"/>
    </source>
</evidence>
<evidence type="ECO:0000256" key="1">
    <source>
        <dbReference type="ARBA" id="ARBA00022448"/>
    </source>
</evidence>
<dbReference type="PANTHER" id="PTHR24220">
    <property type="entry name" value="IMPORT ATP-BINDING PROTEIN"/>
    <property type="match status" value="1"/>
</dbReference>
<dbReference type="Proteomes" id="UP000661112">
    <property type="component" value="Unassembled WGS sequence"/>
</dbReference>
<keyword evidence="3 5" id="KW-0067">ATP-binding</keyword>
<dbReference type="Pfam" id="PF00005">
    <property type="entry name" value="ABC_tran"/>
    <property type="match status" value="1"/>
</dbReference>
<dbReference type="InterPro" id="IPR027417">
    <property type="entry name" value="P-loop_NTPase"/>
</dbReference>
<dbReference type="GO" id="GO:0005524">
    <property type="term" value="F:ATP binding"/>
    <property type="evidence" value="ECO:0007669"/>
    <property type="project" value="UniProtKB-KW"/>
</dbReference>
<reference evidence="5 6" key="1">
    <citation type="journal article" date="2020" name="ISME J.">
        <title>Comparative genomics reveals insights into cyanobacterial evolution and habitat adaptation.</title>
        <authorList>
            <person name="Chen M.Y."/>
            <person name="Teng W.K."/>
            <person name="Zhao L."/>
            <person name="Hu C.X."/>
            <person name="Zhou Y.K."/>
            <person name="Han B.P."/>
            <person name="Song L.R."/>
            <person name="Shu W.S."/>
        </authorList>
    </citation>
    <scope>NUCLEOTIDE SEQUENCE [LARGE SCALE GENOMIC DNA]</scope>
    <source>
        <strain evidence="5 6">FACHB-119</strain>
    </source>
</reference>
<dbReference type="RefSeq" id="WP_190470340.1">
    <property type="nucleotide sequence ID" value="NZ_JACJSG010000010.1"/>
</dbReference>